<dbReference type="Gene3D" id="3.30.70.360">
    <property type="match status" value="1"/>
</dbReference>
<keyword evidence="5" id="KW-1185">Reference proteome</keyword>
<dbReference type="Pfam" id="PF07687">
    <property type="entry name" value="M20_dimer"/>
    <property type="match status" value="1"/>
</dbReference>
<dbReference type="Pfam" id="PF01546">
    <property type="entry name" value="Peptidase_M20"/>
    <property type="match status" value="1"/>
</dbReference>
<dbReference type="InterPro" id="IPR011650">
    <property type="entry name" value="Peptidase_M20_dimer"/>
</dbReference>
<dbReference type="InterPro" id="IPR050072">
    <property type="entry name" value="Peptidase_M20A"/>
</dbReference>
<dbReference type="PANTHER" id="PTHR43808">
    <property type="entry name" value="ACETYLORNITHINE DEACETYLASE"/>
    <property type="match status" value="1"/>
</dbReference>
<sequence length="407" mass="43841">MTISEQMKKIQADENVQKALEQIKEEDSLTIEKQKMLTEIPAPPFKEEKRAEAYKKLLEDYDLEDVHMDEEGNVFGKRSGTGDGPILVVSAHLDTVFPEGTDTTVIEKEGKLHAPGIGDDTRGLAEVLAVIRALQDSNVKTVGDIIIGGTVGEEGAGDLRGVKAYFKENKADGYISVDGSNLETMIYLGTGSFRYRITFQGKGGHSFGDFGTPSATHALGRAIAAIADLETKTDPKTTFSVGPIEGGSSVNAISEQASMEVDLRSNSMEELIELDKKFLAIVEEACQKENERWGKDSMTVEVEKFGNRPPASQSKEAPIVQALAEAIKGVGKEPVYGEPVSTDANYPMSLGIPAVTSGLGGKAGGTHTLKEWFDPEDAYLAVQKHFLFILSLVGVDGLTTPILTKEA</sequence>
<evidence type="ECO:0000256" key="1">
    <source>
        <dbReference type="ARBA" id="ARBA00022723"/>
    </source>
</evidence>
<name>A0A511ZPC8_9BACI</name>
<dbReference type="RefSeq" id="WP_246145251.1">
    <property type="nucleotide sequence ID" value="NZ_BJYM01000020.1"/>
</dbReference>
<proteinExistence type="predicted"/>
<keyword evidence="1" id="KW-0479">Metal-binding</keyword>
<dbReference type="AlphaFoldDB" id="A0A511ZPC8"/>
<keyword evidence="2" id="KW-0378">Hydrolase</keyword>
<evidence type="ECO:0000313" key="4">
    <source>
        <dbReference type="EMBL" id="GEN89291.1"/>
    </source>
</evidence>
<feature type="domain" description="Peptidase M20 dimerisation" evidence="3">
    <location>
        <begin position="191"/>
        <end position="287"/>
    </location>
</feature>
<protein>
    <submittedName>
        <fullName evidence="4">Peptidase M20</fullName>
    </submittedName>
</protein>
<evidence type="ECO:0000256" key="2">
    <source>
        <dbReference type="ARBA" id="ARBA00022801"/>
    </source>
</evidence>
<comment type="caution">
    <text evidence="4">The sequence shown here is derived from an EMBL/GenBank/DDBJ whole genome shotgun (WGS) entry which is preliminary data.</text>
</comment>
<dbReference type="SUPFAM" id="SSF55031">
    <property type="entry name" value="Bacterial exopeptidase dimerisation domain"/>
    <property type="match status" value="1"/>
</dbReference>
<evidence type="ECO:0000259" key="3">
    <source>
        <dbReference type="Pfam" id="PF07687"/>
    </source>
</evidence>
<reference evidence="4 5" key="1">
    <citation type="submission" date="2019-07" db="EMBL/GenBank/DDBJ databases">
        <title>Whole genome shotgun sequence of Oceanobacillus sojae NBRC 105379.</title>
        <authorList>
            <person name="Hosoyama A."/>
            <person name="Uohara A."/>
            <person name="Ohji S."/>
            <person name="Ichikawa N."/>
        </authorList>
    </citation>
    <scope>NUCLEOTIDE SEQUENCE [LARGE SCALE GENOMIC DNA]</scope>
    <source>
        <strain evidence="4 5">NBRC 105379</strain>
    </source>
</reference>
<evidence type="ECO:0000313" key="5">
    <source>
        <dbReference type="Proteomes" id="UP000321558"/>
    </source>
</evidence>
<dbReference type="GO" id="GO:0046872">
    <property type="term" value="F:metal ion binding"/>
    <property type="evidence" value="ECO:0007669"/>
    <property type="project" value="UniProtKB-KW"/>
</dbReference>
<dbReference type="InterPro" id="IPR036264">
    <property type="entry name" value="Bact_exopeptidase_dim_dom"/>
</dbReference>
<dbReference type="InterPro" id="IPR002933">
    <property type="entry name" value="Peptidase_M20"/>
</dbReference>
<dbReference type="Proteomes" id="UP000321558">
    <property type="component" value="Unassembled WGS sequence"/>
</dbReference>
<accession>A0A511ZPC8</accession>
<dbReference type="SUPFAM" id="SSF53187">
    <property type="entry name" value="Zn-dependent exopeptidases"/>
    <property type="match status" value="1"/>
</dbReference>
<dbReference type="STRING" id="582851.GCA_900162665_03640"/>
<organism evidence="4 5">
    <name type="scientific">Oceanobacillus sojae</name>
    <dbReference type="NCBI Taxonomy" id="582851"/>
    <lineage>
        <taxon>Bacteria</taxon>
        <taxon>Bacillati</taxon>
        <taxon>Bacillota</taxon>
        <taxon>Bacilli</taxon>
        <taxon>Bacillales</taxon>
        <taxon>Bacillaceae</taxon>
        <taxon>Oceanobacillus</taxon>
    </lineage>
</organism>
<gene>
    <name evidence="4" type="ORF">OSO01_40300</name>
</gene>
<dbReference type="GO" id="GO:0016787">
    <property type="term" value="F:hydrolase activity"/>
    <property type="evidence" value="ECO:0007669"/>
    <property type="project" value="UniProtKB-KW"/>
</dbReference>
<dbReference type="Gene3D" id="3.40.630.10">
    <property type="entry name" value="Zn peptidases"/>
    <property type="match status" value="1"/>
</dbReference>
<dbReference type="PANTHER" id="PTHR43808:SF17">
    <property type="entry name" value="PEPTIDASE M20"/>
    <property type="match status" value="1"/>
</dbReference>
<dbReference type="EMBL" id="BJYM01000020">
    <property type="protein sequence ID" value="GEN89291.1"/>
    <property type="molecule type" value="Genomic_DNA"/>
</dbReference>